<dbReference type="InterPro" id="IPR000835">
    <property type="entry name" value="HTH_MarR-typ"/>
</dbReference>
<name>C7QJ89_CATAD</name>
<dbReference type="eggNOG" id="COG1846">
    <property type="taxonomic scope" value="Bacteria"/>
</dbReference>
<evidence type="ECO:0000313" key="3">
    <source>
        <dbReference type="Proteomes" id="UP000000851"/>
    </source>
</evidence>
<reference evidence="2 3" key="1">
    <citation type="journal article" date="2009" name="Stand. Genomic Sci.">
        <title>Complete genome sequence of Catenulispora acidiphila type strain (ID 139908).</title>
        <authorList>
            <person name="Copeland A."/>
            <person name="Lapidus A."/>
            <person name="Glavina Del Rio T."/>
            <person name="Nolan M."/>
            <person name="Lucas S."/>
            <person name="Chen F."/>
            <person name="Tice H."/>
            <person name="Cheng J.F."/>
            <person name="Bruce D."/>
            <person name="Goodwin L."/>
            <person name="Pitluck S."/>
            <person name="Mikhailova N."/>
            <person name="Pati A."/>
            <person name="Ivanova N."/>
            <person name="Mavromatis K."/>
            <person name="Chen A."/>
            <person name="Palaniappan K."/>
            <person name="Chain P."/>
            <person name="Land M."/>
            <person name="Hauser L."/>
            <person name="Chang Y.J."/>
            <person name="Jeffries C.D."/>
            <person name="Chertkov O."/>
            <person name="Brettin T."/>
            <person name="Detter J.C."/>
            <person name="Han C."/>
            <person name="Ali Z."/>
            <person name="Tindall B.J."/>
            <person name="Goker M."/>
            <person name="Bristow J."/>
            <person name="Eisen J.A."/>
            <person name="Markowitz V."/>
            <person name="Hugenholtz P."/>
            <person name="Kyrpides N.C."/>
            <person name="Klenk H.P."/>
        </authorList>
    </citation>
    <scope>NUCLEOTIDE SEQUENCE [LARGE SCALE GENOMIC DNA]</scope>
    <source>
        <strain evidence="3">DSM 44928 / JCM 14897 / NBRC 102108 / NRRL B-24433 / ID139908</strain>
    </source>
</reference>
<accession>C7QJ89</accession>
<evidence type="ECO:0000313" key="2">
    <source>
        <dbReference type="EMBL" id="ACU69231.1"/>
    </source>
</evidence>
<dbReference type="InterPro" id="IPR052526">
    <property type="entry name" value="HTH-type_Bedaq_tolerance"/>
</dbReference>
<evidence type="ECO:0000259" key="1">
    <source>
        <dbReference type="PROSITE" id="PS50995"/>
    </source>
</evidence>
<dbReference type="InParanoid" id="C7QJ89"/>
<dbReference type="STRING" id="479433.Caci_0278"/>
<dbReference type="SUPFAM" id="SSF46785">
    <property type="entry name" value="Winged helix' DNA-binding domain"/>
    <property type="match status" value="1"/>
</dbReference>
<dbReference type="EMBL" id="CP001700">
    <property type="protein sequence ID" value="ACU69231.1"/>
    <property type="molecule type" value="Genomic_DNA"/>
</dbReference>
<dbReference type="SMART" id="SM00347">
    <property type="entry name" value="HTH_MARR"/>
    <property type="match status" value="1"/>
</dbReference>
<dbReference type="KEGG" id="cai:Caci_0278"/>
<dbReference type="Proteomes" id="UP000000851">
    <property type="component" value="Chromosome"/>
</dbReference>
<dbReference type="InterPro" id="IPR036390">
    <property type="entry name" value="WH_DNA-bd_sf"/>
</dbReference>
<dbReference type="OrthoDB" id="3215377at2"/>
<dbReference type="PANTHER" id="PTHR39515">
    <property type="entry name" value="CONSERVED PROTEIN"/>
    <property type="match status" value="1"/>
</dbReference>
<dbReference type="AlphaFoldDB" id="C7QJ89"/>
<dbReference type="HOGENOM" id="CLU_083287_15_1_11"/>
<dbReference type="PANTHER" id="PTHR39515:SF2">
    <property type="entry name" value="HTH-TYPE TRANSCRIPTIONAL REGULATOR RV0880"/>
    <property type="match status" value="1"/>
</dbReference>
<feature type="domain" description="HTH marR-type" evidence="1">
    <location>
        <begin position="39"/>
        <end position="172"/>
    </location>
</feature>
<organism evidence="2 3">
    <name type="scientific">Catenulispora acidiphila (strain DSM 44928 / JCM 14897 / NBRC 102108 / NRRL B-24433 / ID139908)</name>
    <dbReference type="NCBI Taxonomy" id="479433"/>
    <lineage>
        <taxon>Bacteria</taxon>
        <taxon>Bacillati</taxon>
        <taxon>Actinomycetota</taxon>
        <taxon>Actinomycetes</taxon>
        <taxon>Catenulisporales</taxon>
        <taxon>Catenulisporaceae</taxon>
        <taxon>Catenulispora</taxon>
    </lineage>
</organism>
<proteinExistence type="predicted"/>
<gene>
    <name evidence="2" type="ordered locus">Caci_0278</name>
</gene>
<dbReference type="RefSeq" id="WP_012784526.1">
    <property type="nucleotide sequence ID" value="NC_013131.1"/>
</dbReference>
<keyword evidence="3" id="KW-1185">Reference proteome</keyword>
<dbReference type="Gene3D" id="1.10.287.100">
    <property type="match status" value="1"/>
</dbReference>
<dbReference type="Gene3D" id="1.10.10.10">
    <property type="entry name" value="Winged helix-like DNA-binding domain superfamily/Winged helix DNA-binding domain"/>
    <property type="match status" value="1"/>
</dbReference>
<dbReference type="GO" id="GO:0003700">
    <property type="term" value="F:DNA-binding transcription factor activity"/>
    <property type="evidence" value="ECO:0007669"/>
    <property type="project" value="InterPro"/>
</dbReference>
<sequence length="175" mass="18991">MDVQPGTIALGGEDAVDGADAAHAADAVRPAGAAHPADAAHAARELRVLVGRLRRRLREVDDVHELTASQLAVLGRLDRDGPASTSDLAKAEHVRPQSMAATIAVLEERGMIARRQDPDDGRRQLIELTPTADETVRGSRRARDEWLERALRERFSPEELATVVTALGMLERLSE</sequence>
<dbReference type="InterPro" id="IPR036388">
    <property type="entry name" value="WH-like_DNA-bd_sf"/>
</dbReference>
<protein>
    <submittedName>
        <fullName evidence="2">Transcriptional regulator, MarR family</fullName>
    </submittedName>
</protein>
<dbReference type="Pfam" id="PF01047">
    <property type="entry name" value="MarR"/>
    <property type="match status" value="1"/>
</dbReference>
<dbReference type="PROSITE" id="PS50995">
    <property type="entry name" value="HTH_MARR_2"/>
    <property type="match status" value="1"/>
</dbReference>